<evidence type="ECO:0000313" key="2">
    <source>
        <dbReference type="Proteomes" id="UP000005206"/>
    </source>
</evidence>
<keyword evidence="2" id="KW-1185">Reference proteome</keyword>
<reference evidence="1 2" key="1">
    <citation type="journal article" date="2009" name="PLoS Genet.">
        <title>The genome of Nectria haematococca: contribution of supernumerary chromosomes to gene expansion.</title>
        <authorList>
            <person name="Coleman J.J."/>
            <person name="Rounsley S.D."/>
            <person name="Rodriguez-Carres M."/>
            <person name="Kuo A."/>
            <person name="Wasmann C.C."/>
            <person name="Grimwood J."/>
            <person name="Schmutz J."/>
            <person name="Taga M."/>
            <person name="White G.J."/>
            <person name="Zhou S."/>
            <person name="Schwartz D.C."/>
            <person name="Freitag M."/>
            <person name="Ma L.J."/>
            <person name="Danchin E.G."/>
            <person name="Henrissat B."/>
            <person name="Coutinho P.M."/>
            <person name="Nelson D.R."/>
            <person name="Straney D."/>
            <person name="Napoli C.A."/>
            <person name="Barker B.M."/>
            <person name="Gribskov M."/>
            <person name="Rep M."/>
            <person name="Kroken S."/>
            <person name="Molnar I."/>
            <person name="Rensing C."/>
            <person name="Kennell J.C."/>
            <person name="Zamora J."/>
            <person name="Farman M.L."/>
            <person name="Selker E.U."/>
            <person name="Salamov A."/>
            <person name="Shapiro H."/>
            <person name="Pangilinan J."/>
            <person name="Lindquist E."/>
            <person name="Lamers C."/>
            <person name="Grigoriev I.V."/>
            <person name="Geiser D.M."/>
            <person name="Covert S.F."/>
            <person name="Temporini E."/>
            <person name="Vanetten H.D."/>
        </authorList>
    </citation>
    <scope>NUCLEOTIDE SEQUENCE [LARGE SCALE GENOMIC DNA]</scope>
    <source>
        <strain evidence="2">ATCC MYA-4622 / CBS 123669 / FGSC 9596 / NRRL 45880 / 77-13-4</strain>
    </source>
</reference>
<dbReference type="GeneID" id="9670488"/>
<dbReference type="KEGG" id="nhe:NECHADRAFT_88727"/>
<organism evidence="1 2">
    <name type="scientific">Fusarium vanettenii (strain ATCC MYA-4622 / CBS 123669 / FGSC 9596 / NRRL 45880 / 77-13-4)</name>
    <name type="common">Fusarium solani subsp. pisi</name>
    <dbReference type="NCBI Taxonomy" id="660122"/>
    <lineage>
        <taxon>Eukaryota</taxon>
        <taxon>Fungi</taxon>
        <taxon>Dikarya</taxon>
        <taxon>Ascomycota</taxon>
        <taxon>Pezizomycotina</taxon>
        <taxon>Sordariomycetes</taxon>
        <taxon>Hypocreomycetidae</taxon>
        <taxon>Hypocreales</taxon>
        <taxon>Nectriaceae</taxon>
        <taxon>Fusarium</taxon>
        <taxon>Fusarium solani species complex</taxon>
        <taxon>Fusarium vanettenii</taxon>
    </lineage>
</organism>
<evidence type="ECO:0000313" key="1">
    <source>
        <dbReference type="EMBL" id="EEU38423.1"/>
    </source>
</evidence>
<gene>
    <name evidence="1" type="ORF">NECHADRAFT_88727</name>
</gene>
<dbReference type="Proteomes" id="UP000005206">
    <property type="component" value="Chromosome 15"/>
</dbReference>
<proteinExistence type="predicted"/>
<dbReference type="EMBL" id="GG698917">
    <property type="protein sequence ID" value="EEU38423.1"/>
    <property type="molecule type" value="Genomic_DNA"/>
</dbReference>
<dbReference type="VEuPathDB" id="FungiDB:NECHADRAFT_88727"/>
<dbReference type="STRING" id="660122.C7ZC41"/>
<dbReference type="AlphaFoldDB" id="C7ZC41"/>
<accession>C7ZC41</accession>
<dbReference type="OrthoDB" id="10544258at2759"/>
<dbReference type="RefSeq" id="XP_003044136.1">
    <property type="nucleotide sequence ID" value="XM_003044090.1"/>
</dbReference>
<protein>
    <submittedName>
        <fullName evidence="1">Uncharacterized protein</fullName>
    </submittedName>
</protein>
<dbReference type="InParanoid" id="C7ZC41"/>
<dbReference type="HOGENOM" id="CLU_1454799_0_0_1"/>
<sequence>MYPVMLQIGAMSVYPRLFDLGADDLPVTGPLFGAYKSFATVLDILPIDFKFACSTRRYDNAARIDNGSDRSARYENSLRQTRRVTQTRRVMQLKVKTNLDHPIRPAALVCRSDEICRSVGLRFEDGLSDGLSDGRNLGTSLWSRLGYRPVQTRIPSSLSLILISRIIKLAGLLSALSLTLISLSHR</sequence>
<name>C7ZC41_FUSV7</name>